<feature type="compositionally biased region" description="Low complexity" evidence="6">
    <location>
        <begin position="1"/>
        <end position="15"/>
    </location>
</feature>
<dbReference type="AlphaFoldDB" id="A0AA48L4B2"/>
<dbReference type="GO" id="GO:0010468">
    <property type="term" value="P:regulation of gene expression"/>
    <property type="evidence" value="ECO:0007669"/>
    <property type="project" value="UniProtKB-ARBA"/>
</dbReference>
<feature type="compositionally biased region" description="Basic and acidic residues" evidence="6">
    <location>
        <begin position="412"/>
        <end position="431"/>
    </location>
</feature>
<feature type="compositionally biased region" description="Polar residues" evidence="6">
    <location>
        <begin position="666"/>
        <end position="687"/>
    </location>
</feature>
<comment type="subcellular location">
    <subcellularLocation>
        <location evidence="1">Nucleus</location>
    </subcellularLocation>
</comment>
<feature type="compositionally biased region" description="Acidic residues" evidence="6">
    <location>
        <begin position="212"/>
        <end position="225"/>
    </location>
</feature>
<keyword evidence="4" id="KW-0804">Transcription</keyword>
<feature type="compositionally biased region" description="Low complexity" evidence="6">
    <location>
        <begin position="517"/>
        <end position="536"/>
    </location>
</feature>
<gene>
    <name evidence="7" type="ORF">CcaverHIS019_0405200</name>
</gene>
<feature type="compositionally biased region" description="Low complexity" evidence="6">
    <location>
        <begin position="137"/>
        <end position="149"/>
    </location>
</feature>
<name>A0AA48L4B2_9TREE</name>
<keyword evidence="8" id="KW-1185">Reference proteome</keyword>
<feature type="compositionally biased region" description="Low complexity" evidence="6">
    <location>
        <begin position="595"/>
        <end position="616"/>
    </location>
</feature>
<accession>A0AA48L4B2</accession>
<feature type="compositionally biased region" description="Acidic residues" evidence="6">
    <location>
        <begin position="188"/>
        <end position="203"/>
    </location>
</feature>
<dbReference type="KEGG" id="ccac:CcaHIS019_0405200"/>
<feature type="compositionally biased region" description="Acidic residues" evidence="6">
    <location>
        <begin position="158"/>
        <end position="170"/>
    </location>
</feature>
<dbReference type="GO" id="GO:0005654">
    <property type="term" value="C:nucleoplasm"/>
    <property type="evidence" value="ECO:0007669"/>
    <property type="project" value="UniProtKB-ARBA"/>
</dbReference>
<keyword evidence="5" id="KW-0539">Nucleus</keyword>
<evidence type="ECO:0000256" key="1">
    <source>
        <dbReference type="ARBA" id="ARBA00004123"/>
    </source>
</evidence>
<feature type="compositionally biased region" description="Pro residues" evidence="6">
    <location>
        <begin position="119"/>
        <end position="136"/>
    </location>
</feature>
<dbReference type="GeneID" id="85495570"/>
<dbReference type="RefSeq" id="XP_060456965.1">
    <property type="nucleotide sequence ID" value="XM_060600364.1"/>
</dbReference>
<feature type="region of interest" description="Disordered" evidence="6">
    <location>
        <begin position="1"/>
        <end position="277"/>
    </location>
</feature>
<feature type="region of interest" description="Disordered" evidence="6">
    <location>
        <begin position="509"/>
        <end position="710"/>
    </location>
</feature>
<dbReference type="Pfam" id="PF08598">
    <property type="entry name" value="Sds3"/>
    <property type="match status" value="1"/>
</dbReference>
<feature type="region of interest" description="Disordered" evidence="6">
    <location>
        <begin position="412"/>
        <end position="440"/>
    </location>
</feature>
<feature type="compositionally biased region" description="Acidic residues" evidence="6">
    <location>
        <begin position="64"/>
        <end position="101"/>
    </location>
</feature>
<evidence type="ECO:0000256" key="4">
    <source>
        <dbReference type="ARBA" id="ARBA00023163"/>
    </source>
</evidence>
<evidence type="ECO:0000313" key="7">
    <source>
        <dbReference type="EMBL" id="BEI91700.1"/>
    </source>
</evidence>
<reference evidence="7" key="1">
    <citation type="journal article" date="2023" name="BMC Genomics">
        <title>Chromosome-level genome assemblies of Cutaneotrichosporon spp. (Trichosporonales, Basidiomycota) reveal imbalanced evolution between nucleotide sequences and chromosome synteny.</title>
        <authorList>
            <person name="Kobayashi Y."/>
            <person name="Kayamori A."/>
            <person name="Aoki K."/>
            <person name="Shiwa Y."/>
            <person name="Matsutani M."/>
            <person name="Fujita N."/>
            <person name="Sugita T."/>
            <person name="Iwasaki W."/>
            <person name="Tanaka N."/>
            <person name="Takashima M."/>
        </authorList>
    </citation>
    <scope>NUCLEOTIDE SEQUENCE</scope>
    <source>
        <strain evidence="7">HIS019</strain>
    </source>
</reference>
<evidence type="ECO:0000256" key="6">
    <source>
        <dbReference type="SAM" id="MobiDB-lite"/>
    </source>
</evidence>
<protein>
    <submittedName>
        <fullName evidence="7">Uncharacterized protein</fullName>
    </submittedName>
</protein>
<feature type="compositionally biased region" description="Low complexity" evidence="6">
    <location>
        <begin position="51"/>
        <end position="63"/>
    </location>
</feature>
<evidence type="ECO:0000256" key="5">
    <source>
        <dbReference type="ARBA" id="ARBA00023242"/>
    </source>
</evidence>
<organism evidence="7 8">
    <name type="scientific">Cutaneotrichosporon cavernicola</name>
    <dbReference type="NCBI Taxonomy" id="279322"/>
    <lineage>
        <taxon>Eukaryota</taxon>
        <taxon>Fungi</taxon>
        <taxon>Dikarya</taxon>
        <taxon>Basidiomycota</taxon>
        <taxon>Agaricomycotina</taxon>
        <taxon>Tremellomycetes</taxon>
        <taxon>Trichosporonales</taxon>
        <taxon>Trichosporonaceae</taxon>
        <taxon>Cutaneotrichosporon</taxon>
    </lineage>
</organism>
<dbReference type="EMBL" id="AP028215">
    <property type="protein sequence ID" value="BEI91700.1"/>
    <property type="molecule type" value="Genomic_DNA"/>
</dbReference>
<dbReference type="InterPro" id="IPR013907">
    <property type="entry name" value="Sds3"/>
</dbReference>
<evidence type="ECO:0000313" key="8">
    <source>
        <dbReference type="Proteomes" id="UP001233271"/>
    </source>
</evidence>
<dbReference type="Proteomes" id="UP001233271">
    <property type="component" value="Chromosome 4"/>
</dbReference>
<dbReference type="PANTHER" id="PTHR21964">
    <property type="entry name" value="BREAST CANCER METASTASIS-SUPPRESSOR 1"/>
    <property type="match status" value="1"/>
</dbReference>
<proteinExistence type="predicted"/>
<feature type="compositionally biased region" description="Acidic residues" evidence="6">
    <location>
        <begin position="236"/>
        <end position="277"/>
    </location>
</feature>
<feature type="compositionally biased region" description="Basic and acidic residues" evidence="6">
    <location>
        <begin position="177"/>
        <end position="187"/>
    </location>
</feature>
<evidence type="ECO:0000256" key="2">
    <source>
        <dbReference type="ARBA" id="ARBA00022491"/>
    </source>
</evidence>
<evidence type="ECO:0000256" key="3">
    <source>
        <dbReference type="ARBA" id="ARBA00023015"/>
    </source>
</evidence>
<keyword evidence="2" id="KW-0678">Repressor</keyword>
<feature type="region of interest" description="Disordered" evidence="6">
    <location>
        <begin position="460"/>
        <end position="480"/>
    </location>
</feature>
<dbReference type="SMART" id="SM01401">
    <property type="entry name" value="Sds3"/>
    <property type="match status" value="1"/>
</dbReference>
<keyword evidence="3" id="KW-0805">Transcription regulation</keyword>
<sequence>MSVLRRSSSPLSSASPSPPQVPTGASTAPLTALNLGPSAAADDEPGIVGGSSPTTLTEPLTESDLTEDEEEMDEPTNELVTPDDDALDALSDIGDEDEADGDAAAITHARHSPEGSPLSPSPSLTPPPPSDPPHPEALPSSPSAAADVAHGATIVEPHDDDDDDDDDDAVLADNSAPEDRGASKAGEDSGDEELTPAAEEADGDITMRAADAADEAAAENDDAVEALDSSIKQEAGDGDIDLEDEHAEAEVQAEEAPEEAEEEAEAEAEEEADETDAADTATVLFRAGHSSHAPLPTPAAIRALFALEVKFAALRDRLYVERLEEAAREEEMVLNGTHPALVQLNHTLQTRRERLHEVASRRHQESIKDLCTWRKIEDKISWSTWTDQRDQLHWDEFEATWSKRRRLAREKNELETPKVHRPVPRVDRPPKPFDWSAGAVPPRLSAEDALRDLRLMDARRLQQQQQQAASRHASPMYGSYAQPSTSMYPYQAAQHPANFLQGDQAHADRRHLEAQTQRPPQQSHRQPAASQHAAQPHAPPPEVSRMPAASAAGPSRPQPQASQRKVDPYSIPPRREVPAQMPAQTNGDGRMNGHAARQAPRPLAAAAGSAAPAQSATDTKPVVTSAAQPERPASRYPGFTDFLSGGSAPQNSFQHHLNAPSKPAQAGNSSPAQAGNSSPAQAGNSSPAPGAPLVRPAFSPQVPAGSAQRS</sequence>